<sequence length="754" mass="83176">MSGSNGKEADTSSARNTGKEPVLVEIKKGKAVFKQKPISYDKLSETLAEIVKFRQMLEECVQKQMQPMTIIPDEYRPVIVKLGQESDKTLAGLSKYIQQQLVTPPEEETARSTASILPIAAVEATVQACMSRVNYGIDTTKASAALNVWRWEAQESYRDWLPKAAKEKADTRLAERHQAKTQVTALFEALPQAEKDAMLPKAATNARPGESTNRKALTTVPSQASPSAISEDVSAKPPNATSSDKSETENQRESATPKKATDPVKTAKDQERQEKKAAKILKEQKEQAAQSKSRSIMANFFVKPKAVAPAKAATSNNAVASTSQSDFQRTFKPFVVKKDTQVAPINRFANPHWKSRIRGSNSAEVIVIDDDTHIDLTNSQEPSEGPCSSLSREEPLRDFLRIMDITPRRTIASHHKSYNPISVRDLVAQLTEAEVAGDISSVRELLAKLRDREAIPAKHLVFHTDARPGYLGTWSRSSLVIGPRTPLHKDLLEFDYGYDSGEDWEEEAAGDGDDLDNDDEEEEADAEDSDSDIDDFLVDDDEPVDLNSLMVQEDAPQISDLPFKSTKRKTDSGESKEPKKRKVVVPLVPFVKGPCLEEVIGEAANDILKPYQIQLFNDTPAMSIDPFTFVSTWNPERQRVASSTATAAVSVTPATQRSKTTPVGPVTQDTSVRKPTNASVKTSFPEAHLPFLYEKIGSSKAASLVFLVESIYQELKPHGVKKNAIEAKVREVGEKCKINRVWVVKPTLLPVATQ</sequence>
<gene>
    <name evidence="7" type="ORF">BDV98DRAFT_520419</name>
</gene>
<feature type="compositionally biased region" description="Acidic residues" evidence="5">
    <location>
        <begin position="502"/>
        <end position="544"/>
    </location>
</feature>
<organism evidence="7 8">
    <name type="scientific">Pterulicium gracile</name>
    <dbReference type="NCBI Taxonomy" id="1884261"/>
    <lineage>
        <taxon>Eukaryota</taxon>
        <taxon>Fungi</taxon>
        <taxon>Dikarya</taxon>
        <taxon>Basidiomycota</taxon>
        <taxon>Agaricomycotina</taxon>
        <taxon>Agaricomycetes</taxon>
        <taxon>Agaricomycetidae</taxon>
        <taxon>Agaricales</taxon>
        <taxon>Pleurotineae</taxon>
        <taxon>Pterulaceae</taxon>
        <taxon>Pterulicium</taxon>
    </lineage>
</organism>
<keyword evidence="3" id="KW-0234">DNA repair</keyword>
<dbReference type="PANTHER" id="PTHR15272:SF0">
    <property type="entry name" value="CHROMATIN ASSEMBLY FACTOR 1 SUBUNIT A"/>
    <property type="match status" value="1"/>
</dbReference>
<feature type="region of interest" description="Disordered" evidence="5">
    <location>
        <begin position="502"/>
        <end position="580"/>
    </location>
</feature>
<evidence type="ECO:0000256" key="3">
    <source>
        <dbReference type="ARBA" id="ARBA00023204"/>
    </source>
</evidence>
<evidence type="ECO:0000259" key="6">
    <source>
        <dbReference type="Pfam" id="PF12253"/>
    </source>
</evidence>
<feature type="compositionally biased region" description="Basic and acidic residues" evidence="5">
    <location>
        <begin position="568"/>
        <end position="577"/>
    </location>
</feature>
<dbReference type="OrthoDB" id="440676at2759"/>
<keyword evidence="8" id="KW-1185">Reference proteome</keyword>
<feature type="compositionally biased region" description="Polar residues" evidence="5">
    <location>
        <begin position="1"/>
        <end position="16"/>
    </location>
</feature>
<proteinExistence type="predicted"/>
<dbReference type="AlphaFoldDB" id="A0A5C3R2U4"/>
<reference evidence="7 8" key="1">
    <citation type="journal article" date="2019" name="Nat. Ecol. Evol.">
        <title>Megaphylogeny resolves global patterns of mushroom evolution.</title>
        <authorList>
            <person name="Varga T."/>
            <person name="Krizsan K."/>
            <person name="Foldi C."/>
            <person name="Dima B."/>
            <person name="Sanchez-Garcia M."/>
            <person name="Sanchez-Ramirez S."/>
            <person name="Szollosi G.J."/>
            <person name="Szarkandi J.G."/>
            <person name="Papp V."/>
            <person name="Albert L."/>
            <person name="Andreopoulos W."/>
            <person name="Angelini C."/>
            <person name="Antonin V."/>
            <person name="Barry K.W."/>
            <person name="Bougher N.L."/>
            <person name="Buchanan P."/>
            <person name="Buyck B."/>
            <person name="Bense V."/>
            <person name="Catcheside P."/>
            <person name="Chovatia M."/>
            <person name="Cooper J."/>
            <person name="Damon W."/>
            <person name="Desjardin D."/>
            <person name="Finy P."/>
            <person name="Geml J."/>
            <person name="Haridas S."/>
            <person name="Hughes K."/>
            <person name="Justo A."/>
            <person name="Karasinski D."/>
            <person name="Kautmanova I."/>
            <person name="Kiss B."/>
            <person name="Kocsube S."/>
            <person name="Kotiranta H."/>
            <person name="LaButti K.M."/>
            <person name="Lechner B.E."/>
            <person name="Liimatainen K."/>
            <person name="Lipzen A."/>
            <person name="Lukacs Z."/>
            <person name="Mihaltcheva S."/>
            <person name="Morgado L.N."/>
            <person name="Niskanen T."/>
            <person name="Noordeloos M.E."/>
            <person name="Ohm R.A."/>
            <person name="Ortiz-Santana B."/>
            <person name="Ovrebo C."/>
            <person name="Racz N."/>
            <person name="Riley R."/>
            <person name="Savchenko A."/>
            <person name="Shiryaev A."/>
            <person name="Soop K."/>
            <person name="Spirin V."/>
            <person name="Szebenyi C."/>
            <person name="Tomsovsky M."/>
            <person name="Tulloss R.E."/>
            <person name="Uehling J."/>
            <person name="Grigoriev I.V."/>
            <person name="Vagvolgyi C."/>
            <person name="Papp T."/>
            <person name="Martin F.M."/>
            <person name="Miettinen O."/>
            <person name="Hibbett D.S."/>
            <person name="Nagy L.G."/>
        </authorList>
    </citation>
    <scope>NUCLEOTIDE SEQUENCE [LARGE SCALE GENOMIC DNA]</scope>
    <source>
        <strain evidence="7 8">CBS 309.79</strain>
    </source>
</reference>
<feature type="domain" description="Chromatin assembly factor 1 subunit A dimerization" evidence="6">
    <location>
        <begin position="458"/>
        <end position="531"/>
    </location>
</feature>
<dbReference type="PANTHER" id="PTHR15272">
    <property type="entry name" value="CHROMATIN ASSEMBLY FACTOR 1 SUBUNIT A CAF-1 SUBUNIT A"/>
    <property type="match status" value="1"/>
</dbReference>
<evidence type="ECO:0000256" key="1">
    <source>
        <dbReference type="ARBA" id="ARBA00004123"/>
    </source>
</evidence>
<feature type="region of interest" description="Disordered" evidence="5">
    <location>
        <begin position="203"/>
        <end position="275"/>
    </location>
</feature>
<feature type="compositionally biased region" description="Polar residues" evidence="5">
    <location>
        <begin position="653"/>
        <end position="679"/>
    </location>
</feature>
<dbReference type="Proteomes" id="UP000305067">
    <property type="component" value="Unassembled WGS sequence"/>
</dbReference>
<name>A0A5C3R2U4_9AGAR</name>
<evidence type="ECO:0000313" key="8">
    <source>
        <dbReference type="Proteomes" id="UP000305067"/>
    </source>
</evidence>
<dbReference type="GO" id="GO:0006281">
    <property type="term" value="P:DNA repair"/>
    <property type="evidence" value="ECO:0007669"/>
    <property type="project" value="UniProtKB-KW"/>
</dbReference>
<dbReference type="STRING" id="1884261.A0A5C3R2U4"/>
<evidence type="ECO:0000313" key="7">
    <source>
        <dbReference type="EMBL" id="TFL07500.1"/>
    </source>
</evidence>
<evidence type="ECO:0000256" key="4">
    <source>
        <dbReference type="ARBA" id="ARBA00023242"/>
    </source>
</evidence>
<feature type="region of interest" description="Disordered" evidence="5">
    <location>
        <begin position="1"/>
        <end position="21"/>
    </location>
</feature>
<dbReference type="GO" id="GO:0033186">
    <property type="term" value="C:CAF-1 complex"/>
    <property type="evidence" value="ECO:0007669"/>
    <property type="project" value="TreeGrafter"/>
</dbReference>
<dbReference type="GO" id="GO:0006334">
    <property type="term" value="P:nucleosome assembly"/>
    <property type="evidence" value="ECO:0007669"/>
    <property type="project" value="TreeGrafter"/>
</dbReference>
<accession>A0A5C3R2U4</accession>
<dbReference type="EMBL" id="ML178814">
    <property type="protein sequence ID" value="TFL07500.1"/>
    <property type="molecule type" value="Genomic_DNA"/>
</dbReference>
<protein>
    <submittedName>
        <fullName evidence="7">Chromatin assembly factor 1 subunit A-domain-containing protein</fullName>
    </submittedName>
</protein>
<feature type="compositionally biased region" description="Polar residues" evidence="5">
    <location>
        <begin position="210"/>
        <end position="228"/>
    </location>
</feature>
<keyword evidence="2" id="KW-0227">DNA damage</keyword>
<dbReference type="InterPro" id="IPR022043">
    <property type="entry name" value="CAF1A_DD"/>
</dbReference>
<keyword evidence="4" id="KW-0539">Nucleus</keyword>
<comment type="subcellular location">
    <subcellularLocation>
        <location evidence="1">Nucleus</location>
    </subcellularLocation>
</comment>
<dbReference type="Pfam" id="PF12253">
    <property type="entry name" value="CAF1A_dimeriz"/>
    <property type="match status" value="1"/>
</dbReference>
<feature type="compositionally biased region" description="Basic and acidic residues" evidence="5">
    <location>
        <begin position="244"/>
        <end position="275"/>
    </location>
</feature>
<feature type="region of interest" description="Disordered" evidence="5">
    <location>
        <begin position="651"/>
        <end position="679"/>
    </location>
</feature>
<evidence type="ECO:0000256" key="5">
    <source>
        <dbReference type="SAM" id="MobiDB-lite"/>
    </source>
</evidence>
<evidence type="ECO:0000256" key="2">
    <source>
        <dbReference type="ARBA" id="ARBA00022763"/>
    </source>
</evidence>
<dbReference type="GO" id="GO:0005634">
    <property type="term" value="C:nucleus"/>
    <property type="evidence" value="ECO:0007669"/>
    <property type="project" value="UniProtKB-SubCell"/>
</dbReference>